<gene>
    <name evidence="5" type="ORF">PPNSA23_16820</name>
</gene>
<dbReference type="Pfam" id="PF04586">
    <property type="entry name" value="Peptidase_S78"/>
    <property type="match status" value="1"/>
</dbReference>
<keyword evidence="2 5" id="KW-0645">Protease</keyword>
<evidence type="ECO:0000313" key="5">
    <source>
        <dbReference type="EMBL" id="GAB1581739.1"/>
    </source>
</evidence>
<dbReference type="EMBL" id="BAAFZP010000001">
    <property type="protein sequence ID" value="GAB1581739.1"/>
    <property type="molecule type" value="Genomic_DNA"/>
</dbReference>
<dbReference type="Proteomes" id="UP001628091">
    <property type="component" value="Unassembled WGS sequence"/>
</dbReference>
<accession>A0ABQ0GYK5</accession>
<dbReference type="GO" id="GO:0008233">
    <property type="term" value="F:peptidase activity"/>
    <property type="evidence" value="ECO:0007669"/>
    <property type="project" value="UniProtKB-KW"/>
</dbReference>
<organism evidence="5 6">
    <name type="scientific">Phyllobacterium phragmitis</name>
    <dbReference type="NCBI Taxonomy" id="2670329"/>
    <lineage>
        <taxon>Bacteria</taxon>
        <taxon>Pseudomonadati</taxon>
        <taxon>Pseudomonadota</taxon>
        <taxon>Alphaproteobacteria</taxon>
        <taxon>Hyphomicrobiales</taxon>
        <taxon>Phyllobacteriaceae</taxon>
        <taxon>Phyllobacterium</taxon>
    </lineage>
</organism>
<evidence type="ECO:0000313" key="6">
    <source>
        <dbReference type="Proteomes" id="UP001628091"/>
    </source>
</evidence>
<name>A0ABQ0GYK5_9HYPH</name>
<reference evidence="5 6" key="1">
    <citation type="submission" date="2024-10" db="EMBL/GenBank/DDBJ databases">
        <title>Isolation, draft genome sequencing and identification of Phyllobacterium sp. NSA23, isolated from leaf soil.</title>
        <authorList>
            <person name="Akita H."/>
        </authorList>
    </citation>
    <scope>NUCLEOTIDE SEQUENCE [LARGE SCALE GENOMIC DNA]</scope>
    <source>
        <strain evidence="5 6">NSA23</strain>
    </source>
</reference>
<dbReference type="NCBIfam" id="TIGR01543">
    <property type="entry name" value="proheadase_HK97"/>
    <property type="match status" value="1"/>
</dbReference>
<dbReference type="RefSeq" id="WP_407864523.1">
    <property type="nucleotide sequence ID" value="NZ_BAAFZP010000001.1"/>
</dbReference>
<keyword evidence="6" id="KW-1185">Reference proteome</keyword>
<evidence type="ECO:0000256" key="3">
    <source>
        <dbReference type="ARBA" id="ARBA00022801"/>
    </source>
</evidence>
<feature type="domain" description="Prohead serine protease" evidence="4">
    <location>
        <begin position="33"/>
        <end position="162"/>
    </location>
</feature>
<dbReference type="InterPro" id="IPR054613">
    <property type="entry name" value="Peptidase_S78_dom"/>
</dbReference>
<proteinExistence type="predicted"/>
<protein>
    <submittedName>
        <fullName evidence="5">HK97 family phage prohead protease</fullName>
    </submittedName>
</protein>
<evidence type="ECO:0000256" key="2">
    <source>
        <dbReference type="ARBA" id="ARBA00022670"/>
    </source>
</evidence>
<evidence type="ECO:0000256" key="1">
    <source>
        <dbReference type="ARBA" id="ARBA00022612"/>
    </source>
</evidence>
<sequence length="187" mass="20139">MASKCLFNCNGLQVRAANNRDTLDCEVRFTAPTDTGEIEGVAVRFNTVDTYRTEFAPDAFRGLEGRTLPMLWAHDPANVIGSWSSFSVRSDGLTAKGKLNLAVAKAQEVRSLLQAGDIKGLSIGFRTVKDERRANGVRRIVEARLHEISIVAFPSVPGSGITSVRFDNPGLSAFIAAARAASKTLKG</sequence>
<comment type="caution">
    <text evidence="5">The sequence shown here is derived from an EMBL/GenBank/DDBJ whole genome shotgun (WGS) entry which is preliminary data.</text>
</comment>
<keyword evidence="3" id="KW-0378">Hydrolase</keyword>
<keyword evidence="1" id="KW-1188">Viral release from host cell</keyword>
<evidence type="ECO:0000259" key="4">
    <source>
        <dbReference type="Pfam" id="PF04586"/>
    </source>
</evidence>
<dbReference type="GO" id="GO:0006508">
    <property type="term" value="P:proteolysis"/>
    <property type="evidence" value="ECO:0007669"/>
    <property type="project" value="UniProtKB-KW"/>
</dbReference>
<dbReference type="InterPro" id="IPR006433">
    <property type="entry name" value="Prohead_protease"/>
</dbReference>